<feature type="domain" description="Putative glycogen debranching enzyme N-terminal" evidence="1">
    <location>
        <begin position="23"/>
        <end position="213"/>
    </location>
</feature>
<dbReference type="InterPro" id="IPR012341">
    <property type="entry name" value="6hp_glycosidase-like_sf"/>
</dbReference>
<evidence type="ECO:0000259" key="2">
    <source>
        <dbReference type="Pfam" id="PF22422"/>
    </source>
</evidence>
<dbReference type="SUPFAM" id="SSF48208">
    <property type="entry name" value="Six-hairpin glycosidases"/>
    <property type="match status" value="1"/>
</dbReference>
<sequence length="718" mass="81165">MGQSKITLKKHTKSTNIMGALVIRENNLTMVTRPNCNIPVMNNYGYGIYYNDCRFLSGYVLKINGKRMTEILSSDQNNYESTIYLTNPDFYDREGNMVSKETLSIIRNVVIPGCVVETITMNNFNEFTVAIDLTLELAADFNDIFTVRGMTEVADGSLMPVSYDGKTLILSYQGRDGHRRSTKARFYPEPTTVNEGLCTFSLDLKPRFSQEIVISISVEDAPPEGGHDKPPSAGIDKMLERIESSYMKVADHTRNFLTDNSLFNRVLLRSMLDLRMMHMSKDGDTFYSAGVPWYDTLFGRDSIISAIQVLPYHTDVVKGTLRLLARYQGKAWDDWQDEQPGRILHELRVGEKANLNMIPQTPYYGSVDATPLFLILMADYVDWTGDIGLFNELIPNVDAALAWIDNSDLAGNGFLSYAARSKSGLYNQGWKDSWDAVMHSDGSLARSPIALAEVQGYVYMAKMRIADLYEKIDRKDDANRLRSEAADLKKRFNESFWIDEKGFFAMAIDPGGKCDVISSNPAQCLWSGIVDKKYARQVADRMFEPDMFTGWGIRTLSTKEVRYNPLGYHIGTVWPHDNSIIACGLYKYGYNDRFSELFTAMYEAASAYTLFRLPELFGGFDRGKHNVPIKYPVACSPQAWSSGTIPHMLMASLGFRPDALNHRLTLVDPYLPSWLNLVNIINLRVGDSFIDLIFQRRITGTLVDVVKKSGDIKVLVEY</sequence>
<dbReference type="EMBL" id="PGCK01000003">
    <property type="protein sequence ID" value="MCD1294374.1"/>
    <property type="molecule type" value="Genomic_DNA"/>
</dbReference>
<dbReference type="Pfam" id="PF22422">
    <property type="entry name" value="MGH1-like_GH"/>
    <property type="match status" value="1"/>
</dbReference>
<evidence type="ECO:0000313" key="3">
    <source>
        <dbReference type="EMBL" id="MCD1294374.1"/>
    </source>
</evidence>
<dbReference type="InterPro" id="IPR008928">
    <property type="entry name" value="6-hairpin_glycosidase_sf"/>
</dbReference>
<dbReference type="InterPro" id="IPR032856">
    <property type="entry name" value="GDE_N_bis"/>
</dbReference>
<dbReference type="Proteomes" id="UP001320159">
    <property type="component" value="Unassembled WGS sequence"/>
</dbReference>
<reference evidence="3 4" key="1">
    <citation type="submission" date="2017-11" db="EMBL/GenBank/DDBJ databases">
        <title>Isolation and Characterization of Family Methanocellaceae Species from Potential Methane Hydrate Area Offshore Southwestern Taiwan.</title>
        <authorList>
            <person name="Zhang W.-L."/>
            <person name="Chen W.-C."/>
            <person name="Lai M.-C."/>
            <person name="Chen S.-C."/>
        </authorList>
    </citation>
    <scope>NUCLEOTIDE SEQUENCE [LARGE SCALE GENOMIC DNA]</scope>
    <source>
        <strain evidence="3 4">CWC-04</strain>
    </source>
</reference>
<proteinExistence type="predicted"/>
<comment type="caution">
    <text evidence="3">The sequence shown here is derived from an EMBL/GenBank/DDBJ whole genome shotgun (WGS) entry which is preliminary data.</text>
</comment>
<accession>A0AAP2W6K6</accession>
<feature type="domain" description="Mannosylglycerate hydrolase MGH1-like glycoside hydrolase" evidence="2">
    <location>
        <begin position="356"/>
        <end position="605"/>
    </location>
</feature>
<evidence type="ECO:0000313" key="4">
    <source>
        <dbReference type="Proteomes" id="UP001320159"/>
    </source>
</evidence>
<dbReference type="RefSeq" id="WP_230741204.1">
    <property type="nucleotide sequence ID" value="NZ_PGCK01000003.1"/>
</dbReference>
<dbReference type="AlphaFoldDB" id="A0AAP2W6K6"/>
<gene>
    <name evidence="3" type="ORF">CUJ83_05095</name>
</gene>
<name>A0AAP2W6K6_9EURY</name>
<dbReference type="GO" id="GO:0005975">
    <property type="term" value="P:carbohydrate metabolic process"/>
    <property type="evidence" value="ECO:0007669"/>
    <property type="project" value="InterPro"/>
</dbReference>
<organism evidence="3 4">
    <name type="scientific">Methanooceanicella nereidis</name>
    <dbReference type="NCBI Taxonomy" id="2052831"/>
    <lineage>
        <taxon>Archaea</taxon>
        <taxon>Methanobacteriati</taxon>
        <taxon>Methanobacteriota</taxon>
        <taxon>Stenosarchaea group</taxon>
        <taxon>Methanomicrobia</taxon>
        <taxon>Methanocellales</taxon>
        <taxon>Methanocellaceae</taxon>
        <taxon>Methanooceanicella</taxon>
    </lineage>
</organism>
<evidence type="ECO:0000259" key="1">
    <source>
        <dbReference type="Pfam" id="PF14742"/>
    </source>
</evidence>
<keyword evidence="4" id="KW-1185">Reference proteome</keyword>
<dbReference type="Gene3D" id="1.50.10.10">
    <property type="match status" value="1"/>
</dbReference>
<dbReference type="Pfam" id="PF14742">
    <property type="entry name" value="GDE_N_bis"/>
    <property type="match status" value="1"/>
</dbReference>
<dbReference type="InterPro" id="IPR054491">
    <property type="entry name" value="MGH1-like_GH"/>
</dbReference>
<protein>
    <submittedName>
        <fullName evidence="3">Amylo-alpha-1,6-glucosidase</fullName>
    </submittedName>
</protein>